<gene>
    <name evidence="1" type="ORF">ETD86_37150</name>
</gene>
<reference evidence="1 2" key="1">
    <citation type="submission" date="2019-05" db="EMBL/GenBank/DDBJ databases">
        <title>Draft genome sequence of Nonomuraea turkmeniaca DSM 43926.</title>
        <authorList>
            <person name="Saricaoglu S."/>
            <person name="Isik K."/>
        </authorList>
    </citation>
    <scope>NUCLEOTIDE SEQUENCE [LARGE SCALE GENOMIC DNA]</scope>
    <source>
        <strain evidence="1 2">DSM 43926</strain>
    </source>
</reference>
<dbReference type="OrthoDB" id="9844605at2"/>
<accession>A0A5S4F581</accession>
<dbReference type="AlphaFoldDB" id="A0A5S4F581"/>
<sequence length="117" mass="13271">MLAVIRDRVTVTSGLDAASFRDADFMRRRLEEIVTDLQLAYDTIAELTDLLYGSEENPVPNELRHAMRSKGHSLRPVHLHIGGVHRTLMVPPQGRDDPIAQARLWRRIQERYGEGGA</sequence>
<organism evidence="1 2">
    <name type="scientific">Nonomuraea turkmeniaca</name>
    <dbReference type="NCBI Taxonomy" id="103838"/>
    <lineage>
        <taxon>Bacteria</taxon>
        <taxon>Bacillati</taxon>
        <taxon>Actinomycetota</taxon>
        <taxon>Actinomycetes</taxon>
        <taxon>Streptosporangiales</taxon>
        <taxon>Streptosporangiaceae</taxon>
        <taxon>Nonomuraea</taxon>
    </lineage>
</organism>
<dbReference type="RefSeq" id="WP_138671323.1">
    <property type="nucleotide sequence ID" value="NZ_VCKY01000168.1"/>
</dbReference>
<evidence type="ECO:0000313" key="2">
    <source>
        <dbReference type="Proteomes" id="UP000309128"/>
    </source>
</evidence>
<protein>
    <submittedName>
        <fullName evidence="1">Uncharacterized protein</fullName>
    </submittedName>
</protein>
<dbReference type="Proteomes" id="UP000309128">
    <property type="component" value="Unassembled WGS sequence"/>
</dbReference>
<dbReference type="EMBL" id="VCKY01000168">
    <property type="protein sequence ID" value="TMR11074.1"/>
    <property type="molecule type" value="Genomic_DNA"/>
</dbReference>
<name>A0A5S4F581_9ACTN</name>
<proteinExistence type="predicted"/>
<evidence type="ECO:0000313" key="1">
    <source>
        <dbReference type="EMBL" id="TMR11074.1"/>
    </source>
</evidence>
<comment type="caution">
    <text evidence="1">The sequence shown here is derived from an EMBL/GenBank/DDBJ whole genome shotgun (WGS) entry which is preliminary data.</text>
</comment>
<keyword evidence="2" id="KW-1185">Reference proteome</keyword>